<evidence type="ECO:0000313" key="1">
    <source>
        <dbReference type="EMBL" id="WTU77427.1"/>
    </source>
</evidence>
<dbReference type="AlphaFoldDB" id="A0AAU2K049"/>
<evidence type="ECO:0008006" key="2">
    <source>
        <dbReference type="Google" id="ProtNLM"/>
    </source>
</evidence>
<gene>
    <name evidence="1" type="ORF">OG327_31155</name>
</gene>
<proteinExistence type="predicted"/>
<dbReference type="EMBL" id="CP108264">
    <property type="protein sequence ID" value="WTU77427.1"/>
    <property type="molecule type" value="Genomic_DNA"/>
</dbReference>
<reference evidence="1" key="1">
    <citation type="submission" date="2022-10" db="EMBL/GenBank/DDBJ databases">
        <title>The complete genomes of actinobacterial strains from the NBC collection.</title>
        <authorList>
            <person name="Joergensen T.S."/>
            <person name="Alvarez Arevalo M."/>
            <person name="Sterndorff E.B."/>
            <person name="Faurdal D."/>
            <person name="Vuksanovic O."/>
            <person name="Mourched A.-S."/>
            <person name="Charusanti P."/>
            <person name="Shaw S."/>
            <person name="Blin K."/>
            <person name="Weber T."/>
        </authorList>
    </citation>
    <scope>NUCLEOTIDE SEQUENCE</scope>
    <source>
        <strain evidence="1">NBC_00049</strain>
    </source>
</reference>
<sequence length="273" mass="31190">MTEAVKRLVAGTEIARELWLLSGNECAWPNCTVRLLNENDDWVGEIAHIRGVAATSARHDPSMTNEERRAYENLLILCPTHHEQVDKPKGRVIHTVSDLERIKERHEDRFRRALTAIAESQDEYIDLTRHSVVRPCKTLARFLPDNDHEERMADAVTVNRFAELLGRVTLASRGLLYVVVEHKGLLGVEEAARRNGCSPHRIFDLVAELDRNRLAWVDPDDDRVRNRIVLTKGFNHPILDGWDFFESLITFASERSDVALKDVIVGLDFTLLD</sequence>
<accession>A0AAU2K049</accession>
<protein>
    <recommendedName>
        <fullName evidence="2">HNH endonuclease</fullName>
    </recommendedName>
</protein>
<name>A0AAU2K049_9ACTN</name>
<organism evidence="1">
    <name type="scientific">Streptomyces sp. NBC_00049</name>
    <dbReference type="NCBI Taxonomy" id="2903617"/>
    <lineage>
        <taxon>Bacteria</taxon>
        <taxon>Bacillati</taxon>
        <taxon>Actinomycetota</taxon>
        <taxon>Actinomycetes</taxon>
        <taxon>Kitasatosporales</taxon>
        <taxon>Streptomycetaceae</taxon>
        <taxon>Streptomyces</taxon>
    </lineage>
</organism>